<dbReference type="UniPathway" id="UPA00219"/>
<dbReference type="GO" id="GO:0008760">
    <property type="term" value="F:UDP-N-acetylglucosamine 1-carboxyvinyltransferase activity"/>
    <property type="evidence" value="ECO:0007669"/>
    <property type="project" value="UniProtKB-UniRule"/>
</dbReference>
<dbReference type="PANTHER" id="PTHR43783:SF2">
    <property type="entry name" value="UDP-N-ACETYLGLUCOSAMINE 1-CARBOXYVINYLTRANSFERASE 2"/>
    <property type="match status" value="1"/>
</dbReference>
<dbReference type="GO" id="GO:0071555">
    <property type="term" value="P:cell wall organization"/>
    <property type="evidence" value="ECO:0007669"/>
    <property type="project" value="UniProtKB-KW"/>
</dbReference>
<evidence type="ECO:0000256" key="13">
    <source>
        <dbReference type="HAMAP-Rule" id="MF_00111"/>
    </source>
</evidence>
<dbReference type="EC" id="2.5.1.7" evidence="13"/>
<evidence type="ECO:0000256" key="4">
    <source>
        <dbReference type="ARBA" id="ARBA00022618"/>
    </source>
</evidence>
<dbReference type="HAMAP" id="MF_00111">
    <property type="entry name" value="MurA"/>
    <property type="match status" value="1"/>
</dbReference>
<evidence type="ECO:0000256" key="1">
    <source>
        <dbReference type="ARBA" id="ARBA00004496"/>
    </source>
</evidence>
<dbReference type="STRING" id="1236220.SAMN04488112_10977"/>
<dbReference type="EMBL" id="FMZA01000009">
    <property type="protein sequence ID" value="SDC52313.1"/>
    <property type="molecule type" value="Genomic_DNA"/>
</dbReference>
<accession>A0A1G6M9X7</accession>
<comment type="subcellular location">
    <subcellularLocation>
        <location evidence="1 13">Cytoplasm</location>
    </subcellularLocation>
</comment>
<dbReference type="GO" id="GO:0019277">
    <property type="term" value="P:UDP-N-acetylgalactosamine biosynthetic process"/>
    <property type="evidence" value="ECO:0007669"/>
    <property type="project" value="InterPro"/>
</dbReference>
<evidence type="ECO:0000256" key="8">
    <source>
        <dbReference type="ARBA" id="ARBA00023306"/>
    </source>
</evidence>
<dbReference type="GO" id="GO:0008360">
    <property type="term" value="P:regulation of cell shape"/>
    <property type="evidence" value="ECO:0007669"/>
    <property type="project" value="UniProtKB-KW"/>
</dbReference>
<dbReference type="SUPFAM" id="SSF55205">
    <property type="entry name" value="EPT/RTPC-like"/>
    <property type="match status" value="1"/>
</dbReference>
<comment type="caution">
    <text evidence="13">Lacks conserved residue(s) required for the propagation of feature annotation.</text>
</comment>
<feature type="binding site" evidence="13">
    <location>
        <position position="326"/>
    </location>
    <ligand>
        <name>UDP-N-acetyl-alpha-D-glucosamine</name>
        <dbReference type="ChEBI" id="CHEBI:57705"/>
    </ligand>
</feature>
<evidence type="ECO:0000256" key="3">
    <source>
        <dbReference type="ARBA" id="ARBA00022490"/>
    </source>
</evidence>
<dbReference type="InterPro" id="IPR013792">
    <property type="entry name" value="RNA3'P_cycl/enolpyr_Trfase_a/b"/>
</dbReference>
<name>A0A1G6M9X7_9BACL</name>
<evidence type="ECO:0000313" key="15">
    <source>
        <dbReference type="EMBL" id="SDC52313.1"/>
    </source>
</evidence>
<dbReference type="CDD" id="cd01555">
    <property type="entry name" value="UdpNAET"/>
    <property type="match status" value="1"/>
</dbReference>
<evidence type="ECO:0000256" key="9">
    <source>
        <dbReference type="ARBA" id="ARBA00023316"/>
    </source>
</evidence>
<protein>
    <recommendedName>
        <fullName evidence="13">UDP-N-acetylglucosamine 1-carboxyvinyltransferase</fullName>
        <ecNumber evidence="13">2.5.1.7</ecNumber>
    </recommendedName>
    <alternativeName>
        <fullName evidence="13">Enoylpyruvate transferase</fullName>
    </alternativeName>
    <alternativeName>
        <fullName evidence="13">UDP-N-acetylglucosamine enolpyruvyl transferase</fullName>
        <shortName evidence="13">EPT</shortName>
    </alternativeName>
</protein>
<dbReference type="RefSeq" id="WP_091569587.1">
    <property type="nucleotide sequence ID" value="NZ_FMZA01000009.1"/>
</dbReference>
<feature type="active site" description="Proton donor" evidence="13">
    <location>
        <position position="116"/>
    </location>
</feature>
<comment type="function">
    <text evidence="13">Cell wall formation. Adds enolpyruvyl to UDP-N-acetylglucosamine.</text>
</comment>
<keyword evidence="6 13" id="KW-0133">Cell shape</keyword>
<dbReference type="NCBIfam" id="NF006873">
    <property type="entry name" value="PRK09369.1"/>
    <property type="match status" value="1"/>
</dbReference>
<dbReference type="NCBIfam" id="NF009470">
    <property type="entry name" value="PRK12830.1"/>
    <property type="match status" value="1"/>
</dbReference>
<evidence type="ECO:0000313" key="16">
    <source>
        <dbReference type="Proteomes" id="UP000199387"/>
    </source>
</evidence>
<dbReference type="OrthoDB" id="9803760at2"/>
<comment type="similarity">
    <text evidence="11 13">Belongs to the EPSP synthase family. MurA subfamily.</text>
</comment>
<organism evidence="15 16">
    <name type="scientific">Melghirimyces thermohalophilus</name>
    <dbReference type="NCBI Taxonomy" id="1236220"/>
    <lineage>
        <taxon>Bacteria</taxon>
        <taxon>Bacillati</taxon>
        <taxon>Bacillota</taxon>
        <taxon>Bacilli</taxon>
        <taxon>Bacillales</taxon>
        <taxon>Thermoactinomycetaceae</taxon>
        <taxon>Melghirimyces</taxon>
    </lineage>
</organism>
<comment type="catalytic activity">
    <reaction evidence="12 13">
        <text>phosphoenolpyruvate + UDP-N-acetyl-alpha-D-glucosamine = UDP-N-acetyl-3-O-(1-carboxyvinyl)-alpha-D-glucosamine + phosphate</text>
        <dbReference type="Rhea" id="RHEA:18681"/>
        <dbReference type="ChEBI" id="CHEBI:43474"/>
        <dbReference type="ChEBI" id="CHEBI:57705"/>
        <dbReference type="ChEBI" id="CHEBI:58702"/>
        <dbReference type="ChEBI" id="CHEBI:68483"/>
        <dbReference type="EC" id="2.5.1.7"/>
    </reaction>
</comment>
<keyword evidence="9 13" id="KW-0961">Cell wall biogenesis/degradation</keyword>
<feature type="domain" description="Enolpyruvate transferase" evidence="14">
    <location>
        <begin position="7"/>
        <end position="405"/>
    </location>
</feature>
<evidence type="ECO:0000256" key="11">
    <source>
        <dbReference type="ARBA" id="ARBA00038367"/>
    </source>
</evidence>
<evidence type="ECO:0000256" key="12">
    <source>
        <dbReference type="ARBA" id="ARBA00047527"/>
    </source>
</evidence>
<keyword evidence="10 13" id="KW-0670">Pyruvate</keyword>
<dbReference type="GO" id="GO:0009252">
    <property type="term" value="P:peptidoglycan biosynthetic process"/>
    <property type="evidence" value="ECO:0007669"/>
    <property type="project" value="UniProtKB-UniRule"/>
</dbReference>
<feature type="binding site" evidence="13">
    <location>
        <position position="304"/>
    </location>
    <ligand>
        <name>UDP-N-acetyl-alpha-D-glucosamine</name>
        <dbReference type="ChEBI" id="CHEBI:57705"/>
    </ligand>
</feature>
<comment type="pathway">
    <text evidence="2 13">Cell wall biogenesis; peptidoglycan biosynthesis.</text>
</comment>
<feature type="binding site" evidence="13">
    <location>
        <begin position="121"/>
        <end position="125"/>
    </location>
    <ligand>
        <name>UDP-N-acetyl-alpha-D-glucosamine</name>
        <dbReference type="ChEBI" id="CHEBI:57705"/>
    </ligand>
</feature>
<dbReference type="GO" id="GO:0051301">
    <property type="term" value="P:cell division"/>
    <property type="evidence" value="ECO:0007669"/>
    <property type="project" value="UniProtKB-KW"/>
</dbReference>
<dbReference type="FunFam" id="3.65.10.10:FF:000001">
    <property type="entry name" value="UDP-N-acetylglucosamine 1-carboxyvinyltransferase"/>
    <property type="match status" value="1"/>
</dbReference>
<keyword evidence="7 13" id="KW-0573">Peptidoglycan synthesis</keyword>
<feature type="binding site" evidence="13">
    <location>
        <position position="92"/>
    </location>
    <ligand>
        <name>UDP-N-acetyl-alpha-D-glucosamine</name>
        <dbReference type="ChEBI" id="CHEBI:57705"/>
    </ligand>
</feature>
<proteinExistence type="inferred from homology"/>
<gene>
    <name evidence="13" type="primary">murA</name>
    <name evidence="15" type="ORF">SAMN04488112_10977</name>
</gene>
<dbReference type="InterPro" id="IPR036968">
    <property type="entry name" value="Enolpyruvate_Tfrase_sf"/>
</dbReference>
<evidence type="ECO:0000259" key="14">
    <source>
        <dbReference type="Pfam" id="PF00275"/>
    </source>
</evidence>
<keyword evidence="5 13" id="KW-0808">Transferase</keyword>
<dbReference type="NCBIfam" id="TIGR01072">
    <property type="entry name" value="murA"/>
    <property type="match status" value="1"/>
</dbReference>
<evidence type="ECO:0000256" key="7">
    <source>
        <dbReference type="ARBA" id="ARBA00022984"/>
    </source>
</evidence>
<sequence length="415" mass="44356">MDKLMIKGGRPLIGHVAISGAKNSAVALIPAAILADSPITIENLPSIRDVEIYVEILREMGAEVSRDRDRLHIDPSRIDKIHMVNGNVKKLRASSYLMGAMLGRFGEAVVGLPGGCNLGPRPIDQHIKGFEALGAKVVYKEGAVHLTAGRLRGARVYLDVVSVGATINIMLAASGAEGITVIENAAKEPEIIDVATLLNAMGARIKGAGTDVIRIRGTRSLKGCRHSIIPDRIEAGTYMIAAAATGGDVTVDHVIPLHLEPVSAKLREMGVTVEEGDEHLRIISDRRLRSVDIKTLPYPGFPTDLQQPFTALLTQAEGTGMVTDNIYAARFRHVDELGRMGADIQVEGRTALIRGGTPLHGTDVRAADLRTGAALVVAGLMAEGMTELSGADYIDRGYEHLESKLGSLGGEIWRK</sequence>
<dbReference type="GO" id="GO:0005737">
    <property type="term" value="C:cytoplasm"/>
    <property type="evidence" value="ECO:0007669"/>
    <property type="project" value="UniProtKB-SubCell"/>
</dbReference>
<feature type="modified residue" description="2-(S-cysteinyl)pyruvic acid O-phosphothioketal" evidence="13">
    <location>
        <position position="116"/>
    </location>
</feature>
<evidence type="ECO:0000256" key="6">
    <source>
        <dbReference type="ARBA" id="ARBA00022960"/>
    </source>
</evidence>
<dbReference type="InterPro" id="IPR001986">
    <property type="entry name" value="Enolpyruvate_Tfrase_dom"/>
</dbReference>
<dbReference type="Pfam" id="PF00275">
    <property type="entry name" value="EPSP_synthase"/>
    <property type="match status" value="1"/>
</dbReference>
<evidence type="ECO:0000256" key="2">
    <source>
        <dbReference type="ARBA" id="ARBA00004752"/>
    </source>
</evidence>
<dbReference type="Proteomes" id="UP000199387">
    <property type="component" value="Unassembled WGS sequence"/>
</dbReference>
<dbReference type="PANTHER" id="PTHR43783">
    <property type="entry name" value="UDP-N-ACETYLGLUCOSAMINE 1-CARBOXYVINYLTRANSFERASE"/>
    <property type="match status" value="1"/>
</dbReference>
<dbReference type="Gene3D" id="3.65.10.10">
    <property type="entry name" value="Enolpyruvate transferase domain"/>
    <property type="match status" value="2"/>
</dbReference>
<evidence type="ECO:0000256" key="5">
    <source>
        <dbReference type="ARBA" id="ARBA00022679"/>
    </source>
</evidence>
<keyword evidence="3 13" id="KW-0963">Cytoplasm</keyword>
<keyword evidence="8 13" id="KW-0131">Cell cycle</keyword>
<keyword evidence="4 13" id="KW-0132">Cell division</keyword>
<evidence type="ECO:0000256" key="10">
    <source>
        <dbReference type="ARBA" id="ARBA00023317"/>
    </source>
</evidence>
<dbReference type="InterPro" id="IPR050068">
    <property type="entry name" value="MurA_subfamily"/>
</dbReference>
<feature type="binding site" evidence="13">
    <location>
        <begin position="22"/>
        <end position="23"/>
    </location>
    <ligand>
        <name>phosphoenolpyruvate</name>
        <dbReference type="ChEBI" id="CHEBI:58702"/>
    </ligand>
</feature>
<dbReference type="InterPro" id="IPR005750">
    <property type="entry name" value="UDP_GlcNAc_COvinyl_MurA"/>
</dbReference>
<keyword evidence="16" id="KW-1185">Reference proteome</keyword>
<dbReference type="AlphaFoldDB" id="A0A1G6M9X7"/>
<reference evidence="15 16" key="1">
    <citation type="submission" date="2016-10" db="EMBL/GenBank/DDBJ databases">
        <authorList>
            <person name="de Groot N.N."/>
        </authorList>
    </citation>
    <scope>NUCLEOTIDE SEQUENCE [LARGE SCALE GENOMIC DNA]</scope>
    <source>
        <strain evidence="15 16">DSM 45514</strain>
    </source>
</reference>